<dbReference type="InterPro" id="IPR029044">
    <property type="entry name" value="Nucleotide-diphossugar_trans"/>
</dbReference>
<feature type="transmembrane region" description="Helical" evidence="11">
    <location>
        <begin position="873"/>
        <end position="893"/>
    </location>
</feature>
<comment type="caution">
    <text evidence="13">The sequence shown here is derived from an EMBL/GenBank/DDBJ whole genome shotgun (WGS) entry which is preliminary data.</text>
</comment>
<evidence type="ECO:0000256" key="10">
    <source>
        <dbReference type="SAM" id="MobiDB-lite"/>
    </source>
</evidence>
<dbReference type="GO" id="GO:0030428">
    <property type="term" value="C:cell septum"/>
    <property type="evidence" value="ECO:0007669"/>
    <property type="project" value="TreeGrafter"/>
</dbReference>
<evidence type="ECO:0000256" key="2">
    <source>
        <dbReference type="ARBA" id="ARBA00012543"/>
    </source>
</evidence>
<evidence type="ECO:0000256" key="3">
    <source>
        <dbReference type="ARBA" id="ARBA00022475"/>
    </source>
</evidence>
<evidence type="ECO:0000313" key="13">
    <source>
        <dbReference type="EMBL" id="TPX46105.1"/>
    </source>
</evidence>
<proteinExistence type="predicted"/>
<feature type="region of interest" description="Disordered" evidence="10">
    <location>
        <begin position="76"/>
        <end position="113"/>
    </location>
</feature>
<feature type="compositionally biased region" description="Polar residues" evidence="10">
    <location>
        <begin position="98"/>
        <end position="113"/>
    </location>
</feature>
<feature type="domain" description="Chitin synthase 4-like" evidence="12">
    <location>
        <begin position="302"/>
        <end position="385"/>
    </location>
</feature>
<evidence type="ECO:0000256" key="11">
    <source>
        <dbReference type="SAM" id="Phobius"/>
    </source>
</evidence>
<feature type="transmembrane region" description="Helical" evidence="11">
    <location>
        <begin position="399"/>
        <end position="424"/>
    </location>
</feature>
<dbReference type="VEuPathDB" id="FungiDB:SeMB42_g07090"/>
<feature type="transmembrane region" description="Helical" evidence="11">
    <location>
        <begin position="161"/>
        <end position="181"/>
    </location>
</feature>
<reference evidence="13 14" key="1">
    <citation type="journal article" date="2019" name="Sci. Rep.">
        <title>Comparative genomics of chytrid fungi reveal insights into the obligate biotrophic and pathogenic lifestyle of Synchytrium endobioticum.</title>
        <authorList>
            <person name="van de Vossenberg B.T.L.H."/>
            <person name="Warris S."/>
            <person name="Nguyen H.D.T."/>
            <person name="van Gent-Pelzer M.P.E."/>
            <person name="Joly D.L."/>
            <person name="van de Geest H.C."/>
            <person name="Bonants P.J.M."/>
            <person name="Smith D.S."/>
            <person name="Levesque C.A."/>
            <person name="van der Lee T.A.J."/>
        </authorList>
    </citation>
    <scope>NUCLEOTIDE SEQUENCE [LARGE SCALE GENOMIC DNA]</scope>
    <source>
        <strain evidence="13 14">LEV6574</strain>
    </source>
</reference>
<dbReference type="Pfam" id="PF22997">
    <property type="entry name" value="CHS4"/>
    <property type="match status" value="1"/>
</dbReference>
<dbReference type="GO" id="GO:0004100">
    <property type="term" value="F:chitin synthase activity"/>
    <property type="evidence" value="ECO:0007669"/>
    <property type="project" value="UniProtKB-EC"/>
</dbReference>
<accession>A0A507D489</accession>
<name>A0A507D489_9FUNG</name>
<feature type="region of interest" description="Disordered" evidence="10">
    <location>
        <begin position="1012"/>
        <end position="1058"/>
    </location>
</feature>
<keyword evidence="6 11" id="KW-0812">Transmembrane</keyword>
<feature type="transmembrane region" description="Helical" evidence="11">
    <location>
        <begin position="900"/>
        <end position="924"/>
    </location>
</feature>
<evidence type="ECO:0000313" key="14">
    <source>
        <dbReference type="Proteomes" id="UP000320475"/>
    </source>
</evidence>
<evidence type="ECO:0000256" key="4">
    <source>
        <dbReference type="ARBA" id="ARBA00022676"/>
    </source>
</evidence>
<feature type="region of interest" description="Disordered" evidence="10">
    <location>
        <begin position="1"/>
        <end position="39"/>
    </location>
</feature>
<evidence type="ECO:0000259" key="12">
    <source>
        <dbReference type="Pfam" id="PF22997"/>
    </source>
</evidence>
<keyword evidence="4" id="KW-0328">Glycosyltransferase</keyword>
<dbReference type="GO" id="GO:0006031">
    <property type="term" value="P:chitin biosynthetic process"/>
    <property type="evidence" value="ECO:0007669"/>
    <property type="project" value="TreeGrafter"/>
</dbReference>
<dbReference type="Proteomes" id="UP000320475">
    <property type="component" value="Unassembled WGS sequence"/>
</dbReference>
<keyword evidence="8 11" id="KW-0472">Membrane</keyword>
<feature type="compositionally biased region" description="Polar residues" evidence="10">
    <location>
        <begin position="24"/>
        <end position="33"/>
    </location>
</feature>
<evidence type="ECO:0000256" key="9">
    <source>
        <dbReference type="ARBA" id="ARBA00023180"/>
    </source>
</evidence>
<keyword evidence="7 11" id="KW-1133">Transmembrane helix</keyword>
<organism evidence="13 14">
    <name type="scientific">Synchytrium endobioticum</name>
    <dbReference type="NCBI Taxonomy" id="286115"/>
    <lineage>
        <taxon>Eukaryota</taxon>
        <taxon>Fungi</taxon>
        <taxon>Fungi incertae sedis</taxon>
        <taxon>Chytridiomycota</taxon>
        <taxon>Chytridiomycota incertae sedis</taxon>
        <taxon>Chytridiomycetes</taxon>
        <taxon>Synchytriales</taxon>
        <taxon>Synchytriaceae</taxon>
        <taxon>Synchytrium</taxon>
    </lineage>
</organism>
<keyword evidence="3" id="KW-1003">Cell membrane</keyword>
<feature type="compositionally biased region" description="Low complexity" evidence="10">
    <location>
        <begin position="1022"/>
        <end position="1041"/>
    </location>
</feature>
<dbReference type="GO" id="GO:0005886">
    <property type="term" value="C:plasma membrane"/>
    <property type="evidence" value="ECO:0007669"/>
    <property type="project" value="UniProtKB-SubCell"/>
</dbReference>
<keyword evidence="5" id="KW-0808">Transferase</keyword>
<dbReference type="Pfam" id="PF03142">
    <property type="entry name" value="Chitin_synth_2"/>
    <property type="match status" value="1"/>
</dbReference>
<dbReference type="EC" id="2.4.1.16" evidence="2"/>
<dbReference type="AlphaFoldDB" id="A0A507D489"/>
<dbReference type="OrthoDB" id="370884at2759"/>
<dbReference type="InterPro" id="IPR004835">
    <property type="entry name" value="Chitin_synth"/>
</dbReference>
<evidence type="ECO:0000256" key="5">
    <source>
        <dbReference type="ARBA" id="ARBA00022679"/>
    </source>
</evidence>
<dbReference type="InterPro" id="IPR054295">
    <property type="entry name" value="CHS4-like_dom"/>
</dbReference>
<dbReference type="CDD" id="cd04190">
    <property type="entry name" value="Chitin_synth_C"/>
    <property type="match status" value="1"/>
</dbReference>
<dbReference type="PANTHER" id="PTHR22914">
    <property type="entry name" value="CHITIN SYNTHASE"/>
    <property type="match status" value="1"/>
</dbReference>
<evidence type="ECO:0000256" key="8">
    <source>
        <dbReference type="ARBA" id="ARBA00023136"/>
    </source>
</evidence>
<gene>
    <name evidence="13" type="ORF">SeLEV6574_g03421</name>
</gene>
<keyword evidence="9" id="KW-0325">Glycoprotein</keyword>
<evidence type="ECO:0000256" key="6">
    <source>
        <dbReference type="ARBA" id="ARBA00022692"/>
    </source>
</evidence>
<feature type="transmembrane region" description="Helical" evidence="11">
    <location>
        <begin position="845"/>
        <end position="867"/>
    </location>
</feature>
<evidence type="ECO:0000256" key="7">
    <source>
        <dbReference type="ARBA" id="ARBA00022989"/>
    </source>
</evidence>
<dbReference type="SUPFAM" id="SSF53448">
    <property type="entry name" value="Nucleotide-diphospho-sugar transferases"/>
    <property type="match status" value="1"/>
</dbReference>
<sequence length="1198" mass="133437">MAPNEDSALKRESKSPCPEPALGTQASSPTRMETASKPKALPLHARLSIVHELFGEKGAFPAISCPSRADMTAGWTRPRPLMRDSTDASAPARAGIGATSTRSSPGSHFPTPETSKQIRPDCCHKWWWYTSHTLTCCFPNSFLTALGLLSVPVRQAWREKVSLCIIILLSCCLVVLLTFFLRDIICPTGGYEDLMPIFNQSYRWPRPKQLFGGNFIINGFLYDFDTVFLALGGYHFGFNDDWRGTDITKLFRPNVDKCAKWFPGPYNCTLDPPHGGKPIPFPGVPCPDPTVISSLTPRGKLYMDWSEIEKTHAPPHAITVIQGAIVNVSRYYNEDKGAFFDTIPNDGFIHPILRNVRGRDGSRDFTRSKDLIEQADCLRQRYQIGWVDEVTLGCFLAQVVFVLVIVVVGFLILLRFIMSLWFHWSISPYLTRKSSKRLGNRRIVKKRKFISKYTVGSQSLEAPNLAGKRDVDSDEMLVLMLVTCYSENEESLKRSLESLANSSYPTNRKLLVICCDGIVTGAGNDKSTPETVLNFVHLERSLGNVVPKNYLAIGLGARQHSMAKVYGGWFFSDKGERVPTIVIVKVGSPAEAQESRPGNRGKRDSQLMVMNFLSRAILDDRMTAFDYDLFWKIEALTGHAPDAFEALLMVDADTRVEPNAVTKLVNALENDSSIMGLCGETRIGNKRASWVTLIQVFEYYISHHLGKGFESAFGGVTCLPGCFCMYRIKVRKGPERNWVPLLVNLDIVEEYSENVVDTLHKKNLLLLGEDRFLTTLMLRNFPKRKTVFVPQAVCHTVVPETFRVLLSQRRRWINSTVHNLLELMLVKDLCGIFCFSMQIVVVLELIGTIVLPAAVIFTVTLLLEYIIRGKPDWFTIAMFLGALGLPALLVLLATPRKVNYLFYMVFYILAIPVWNLVLPMYAYWHFDDFSWGETRKIEGRANIVLVEDNDDSSNSDDSNRVVLKRWPLWERERRRQASAGKPLGAFTAGVGVLEVQKYRKIPYAARSPQALPTELSSQPKHAASSSTVNATAANGSAATSSPPQHPMSSDPSGSAALISSPLEQPTALASLDKSNIFALGTTLITKTPRNRSLFARIALIPPSSPIPSEFHDPISNRSRNMSPLRALSVSLPLLRDPLVIHRNTPITVSRSSSLSSDNDFQSGSSHTILEVTPSSPLSLILENGFADESGPTLSTKKF</sequence>
<protein>
    <recommendedName>
        <fullName evidence="2">chitin synthase</fullName>
        <ecNumber evidence="2">2.4.1.16</ecNumber>
    </recommendedName>
</protein>
<comment type="subcellular location">
    <subcellularLocation>
        <location evidence="1">Cell membrane</location>
        <topology evidence="1">Multi-pass membrane protein</topology>
    </subcellularLocation>
</comment>
<dbReference type="PANTHER" id="PTHR22914:SF41">
    <property type="entry name" value="CHITIN SYNTHASE 7"/>
    <property type="match status" value="1"/>
</dbReference>
<dbReference type="EMBL" id="QEAM01000114">
    <property type="protein sequence ID" value="TPX46105.1"/>
    <property type="molecule type" value="Genomic_DNA"/>
</dbReference>
<evidence type="ECO:0000256" key="1">
    <source>
        <dbReference type="ARBA" id="ARBA00004651"/>
    </source>
</evidence>